<dbReference type="InterPro" id="IPR052523">
    <property type="entry name" value="Trichothecene_AcTrans"/>
</dbReference>
<evidence type="ECO:0000313" key="3">
    <source>
        <dbReference type="Proteomes" id="UP001500166"/>
    </source>
</evidence>
<dbReference type="PROSITE" id="PS51186">
    <property type="entry name" value="GNAT"/>
    <property type="match status" value="1"/>
</dbReference>
<sequence>MPSGDVTSQLYKIFKVQLKHTFKYGGHVWLAIDSSNGELLGVSEWGAPGTNPGFFSQAPELPAYLSIFRSRMLDAAITDKNADKHRPLVPHWYLKAIGTTERARGRGAGSALIRHRLADADATGTPAYLESSSETNMSYYEKFGFVERSRIPSRGTVETIGMWRPAQR</sequence>
<dbReference type="Gene3D" id="3.40.630.30">
    <property type="match status" value="1"/>
</dbReference>
<dbReference type="InterPro" id="IPR000182">
    <property type="entry name" value="GNAT_dom"/>
</dbReference>
<evidence type="ECO:0000259" key="1">
    <source>
        <dbReference type="PROSITE" id="PS51186"/>
    </source>
</evidence>
<proteinExistence type="predicted"/>
<dbReference type="Proteomes" id="UP001500166">
    <property type="component" value="Unassembled WGS sequence"/>
</dbReference>
<comment type="caution">
    <text evidence="2">The sequence shown here is derived from an EMBL/GenBank/DDBJ whole genome shotgun (WGS) entry which is preliminary data.</text>
</comment>
<dbReference type="CDD" id="cd04301">
    <property type="entry name" value="NAT_SF"/>
    <property type="match status" value="1"/>
</dbReference>
<feature type="domain" description="N-acetyltransferase" evidence="1">
    <location>
        <begin position="26"/>
        <end position="167"/>
    </location>
</feature>
<gene>
    <name evidence="2" type="ORF">GCM10009824_00750</name>
</gene>
<organism evidence="2 3">
    <name type="scientific">Kocuria atrinae</name>
    <dbReference type="NCBI Taxonomy" id="592377"/>
    <lineage>
        <taxon>Bacteria</taxon>
        <taxon>Bacillati</taxon>
        <taxon>Actinomycetota</taxon>
        <taxon>Actinomycetes</taxon>
        <taxon>Micrococcales</taxon>
        <taxon>Micrococcaceae</taxon>
        <taxon>Kocuria</taxon>
    </lineage>
</organism>
<accession>A0ABN2XCZ4</accession>
<reference evidence="2 3" key="1">
    <citation type="journal article" date="2019" name="Int. J. Syst. Evol. Microbiol.">
        <title>The Global Catalogue of Microorganisms (GCM) 10K type strain sequencing project: providing services to taxonomists for standard genome sequencing and annotation.</title>
        <authorList>
            <consortium name="The Broad Institute Genomics Platform"/>
            <consortium name="The Broad Institute Genome Sequencing Center for Infectious Disease"/>
            <person name="Wu L."/>
            <person name="Ma J."/>
        </authorList>
    </citation>
    <scope>NUCLEOTIDE SEQUENCE [LARGE SCALE GENOMIC DNA]</scope>
    <source>
        <strain evidence="2 3">JCM 15914</strain>
    </source>
</reference>
<name>A0ABN2XCZ4_9MICC</name>
<dbReference type="EMBL" id="BAAAQA010000001">
    <property type="protein sequence ID" value="GAA2107902.1"/>
    <property type="molecule type" value="Genomic_DNA"/>
</dbReference>
<dbReference type="PANTHER" id="PTHR42791:SF1">
    <property type="entry name" value="N-ACETYLTRANSFERASE DOMAIN-CONTAINING PROTEIN"/>
    <property type="match status" value="1"/>
</dbReference>
<dbReference type="SUPFAM" id="SSF55729">
    <property type="entry name" value="Acyl-CoA N-acyltransferases (Nat)"/>
    <property type="match status" value="1"/>
</dbReference>
<dbReference type="Pfam" id="PF00583">
    <property type="entry name" value="Acetyltransf_1"/>
    <property type="match status" value="1"/>
</dbReference>
<dbReference type="InterPro" id="IPR016181">
    <property type="entry name" value="Acyl_CoA_acyltransferase"/>
</dbReference>
<protein>
    <submittedName>
        <fullName evidence="2">GNAT family N-acetyltransferase</fullName>
    </submittedName>
</protein>
<keyword evidence="3" id="KW-1185">Reference proteome</keyword>
<dbReference type="PANTHER" id="PTHR42791">
    <property type="entry name" value="GNAT FAMILY ACETYLTRANSFERASE"/>
    <property type="match status" value="1"/>
</dbReference>
<evidence type="ECO:0000313" key="2">
    <source>
        <dbReference type="EMBL" id="GAA2107902.1"/>
    </source>
</evidence>